<dbReference type="InterPro" id="IPR031157">
    <property type="entry name" value="G_TR_CS"/>
</dbReference>
<dbReference type="PROSITE" id="PS51722">
    <property type="entry name" value="G_TR_2"/>
    <property type="match status" value="1"/>
</dbReference>
<keyword evidence="3" id="KW-0342">GTP-binding</keyword>
<keyword evidence="1" id="KW-0547">Nucleotide-binding</keyword>
<dbReference type="InterPro" id="IPR000795">
    <property type="entry name" value="T_Tr_GTP-bd_dom"/>
</dbReference>
<dbReference type="SUPFAM" id="SSF50447">
    <property type="entry name" value="Translation proteins"/>
    <property type="match status" value="1"/>
</dbReference>
<dbReference type="InterPro" id="IPR009000">
    <property type="entry name" value="Transl_B-barrel_sf"/>
</dbReference>
<dbReference type="PRINTS" id="PR00315">
    <property type="entry name" value="ELONGATNFCT"/>
</dbReference>
<reference evidence="5" key="1">
    <citation type="submission" date="2021-02" db="EMBL/GenBank/DDBJ databases">
        <title>Natronoglycomyces albus gen. nov., sp. nov, a haloalkaliphilic actinobacterium from a soda solonchak soil.</title>
        <authorList>
            <person name="Sorokin D.Y."/>
            <person name="Khijniak T.V."/>
            <person name="Zakharycheva A.P."/>
            <person name="Boueva O.V."/>
            <person name="Ariskina E.V."/>
            <person name="Hahnke R.L."/>
            <person name="Bunk B."/>
            <person name="Sproer C."/>
            <person name="Schumann P."/>
            <person name="Evtushenko L.I."/>
            <person name="Kublanov I.V."/>
        </authorList>
    </citation>
    <scope>NUCLEOTIDE SEQUENCE</scope>
    <source>
        <strain evidence="5">DSM 106290</strain>
    </source>
</reference>
<dbReference type="InterPro" id="IPR020568">
    <property type="entry name" value="Ribosomal_Su5_D2-typ_SF"/>
</dbReference>
<dbReference type="GO" id="GO:0032790">
    <property type="term" value="P:ribosome disassembly"/>
    <property type="evidence" value="ECO:0007669"/>
    <property type="project" value="TreeGrafter"/>
</dbReference>
<organism evidence="5 6">
    <name type="scientific">Natronoglycomyces albus</name>
    <dbReference type="NCBI Taxonomy" id="2811108"/>
    <lineage>
        <taxon>Bacteria</taxon>
        <taxon>Bacillati</taxon>
        <taxon>Actinomycetota</taxon>
        <taxon>Actinomycetes</taxon>
        <taxon>Glycomycetales</taxon>
        <taxon>Glycomycetaceae</taxon>
        <taxon>Natronoglycomyces</taxon>
    </lineage>
</organism>
<evidence type="ECO:0000256" key="1">
    <source>
        <dbReference type="ARBA" id="ARBA00022741"/>
    </source>
</evidence>
<dbReference type="Pfam" id="PF22042">
    <property type="entry name" value="EF-G_D2"/>
    <property type="match status" value="1"/>
</dbReference>
<dbReference type="GO" id="GO:0005525">
    <property type="term" value="F:GTP binding"/>
    <property type="evidence" value="ECO:0007669"/>
    <property type="project" value="UniProtKB-KW"/>
</dbReference>
<dbReference type="PROSITE" id="PS00301">
    <property type="entry name" value="G_TR_1"/>
    <property type="match status" value="1"/>
</dbReference>
<dbReference type="PANTHER" id="PTHR43261:SF1">
    <property type="entry name" value="RIBOSOME-RELEASING FACTOR 2, MITOCHONDRIAL"/>
    <property type="match status" value="1"/>
</dbReference>
<dbReference type="Gene3D" id="2.40.30.10">
    <property type="entry name" value="Translation factors"/>
    <property type="match status" value="1"/>
</dbReference>
<dbReference type="InterPro" id="IPR014721">
    <property type="entry name" value="Ribsml_uS5_D2-typ_fold_subgr"/>
</dbReference>
<dbReference type="InterPro" id="IPR000640">
    <property type="entry name" value="EFG_V-like"/>
</dbReference>
<keyword evidence="6" id="KW-1185">Reference proteome</keyword>
<evidence type="ECO:0000256" key="2">
    <source>
        <dbReference type="ARBA" id="ARBA00022917"/>
    </source>
</evidence>
<dbReference type="RefSeq" id="WP_213172697.1">
    <property type="nucleotide sequence ID" value="NZ_CP070496.1"/>
</dbReference>
<dbReference type="InterPro" id="IPR005517">
    <property type="entry name" value="Transl_elong_EFG/EF2_IV"/>
</dbReference>
<evidence type="ECO:0000313" key="5">
    <source>
        <dbReference type="EMBL" id="QSB06686.1"/>
    </source>
</evidence>
<dbReference type="SUPFAM" id="SSF52540">
    <property type="entry name" value="P-loop containing nucleoside triphosphate hydrolases"/>
    <property type="match status" value="1"/>
</dbReference>
<name>A0A895XVX8_9ACTN</name>
<dbReference type="InterPro" id="IPR035647">
    <property type="entry name" value="EFG_III/V"/>
</dbReference>
<dbReference type="SMART" id="SM00889">
    <property type="entry name" value="EFG_IV"/>
    <property type="match status" value="1"/>
</dbReference>
<dbReference type="SUPFAM" id="SSF54980">
    <property type="entry name" value="EF-G C-terminal domain-like"/>
    <property type="match status" value="2"/>
</dbReference>
<dbReference type="PRINTS" id="PR01037">
    <property type="entry name" value="TCRTETOQM"/>
</dbReference>
<dbReference type="Pfam" id="PF00009">
    <property type="entry name" value="GTP_EFTU"/>
    <property type="match status" value="1"/>
</dbReference>
<dbReference type="SUPFAM" id="SSF54211">
    <property type="entry name" value="Ribosomal protein S5 domain 2-like"/>
    <property type="match status" value="1"/>
</dbReference>
<dbReference type="Gene3D" id="3.30.230.10">
    <property type="match status" value="1"/>
</dbReference>
<dbReference type="Proteomes" id="UP000662939">
    <property type="component" value="Chromosome"/>
</dbReference>
<dbReference type="GO" id="GO:0006412">
    <property type="term" value="P:translation"/>
    <property type="evidence" value="ECO:0007669"/>
    <property type="project" value="UniProtKB-KW"/>
</dbReference>
<evidence type="ECO:0000256" key="3">
    <source>
        <dbReference type="ARBA" id="ARBA00023134"/>
    </source>
</evidence>
<dbReference type="KEGG" id="nav:JQS30_07270"/>
<dbReference type="Pfam" id="PF00679">
    <property type="entry name" value="EFG_C"/>
    <property type="match status" value="1"/>
</dbReference>
<protein>
    <submittedName>
        <fullName evidence="5">TetM/TetW/TetO/TetS family tetracycline resistance ribosomal protection protein</fullName>
    </submittedName>
</protein>
<dbReference type="AlphaFoldDB" id="A0A895XVX8"/>
<dbReference type="InterPro" id="IPR041095">
    <property type="entry name" value="EFG_II"/>
</dbReference>
<dbReference type="InterPro" id="IPR053905">
    <property type="entry name" value="EF-G-like_DII"/>
</dbReference>
<dbReference type="Gene3D" id="3.40.50.300">
    <property type="entry name" value="P-loop containing nucleotide triphosphate hydrolases"/>
    <property type="match status" value="1"/>
</dbReference>
<sequence length="651" mass="70076">MTSILNLGILAHVDAGKTSLTERLLLHAGAIKRAGSVDAGDTHTDSLALERQRGITIKSAVVSFTLGEVTVNLIDTPGHPDFIAEVERVLSVLDGAVLVVSAVEGVQPQTRILLRTLRRLAIPTLIFVNKIDRLGARYSSLLSDIATKLSPGIVPMGVVENLGQRDADFVPFAMASVEFASELSEKLADHSDEILAAVVEQTAMSSSQLHDELAAQTARCHIIPVYFGSAYTGAGVEELSEAITTWLPTSSGQSHEPVSGTVFKVERAPSGQKIAYARLFSGTIRVRERLRFASGREARITGLRHFEDGTLTAKPHLSAGQIGQLLGCDSVRIGDWFGQEPPRAAQQYFPPPTLEAVVVPKPSTDVVAVRQALSQIAEQDPLINLRQREDSGEVSVSLYGEVQKEVIQSTLLTDFGLEVGFREATTICIERPTGSGAAAQIVGEESNPFPATVGLRIDPAPVGTGIQFRLEVELGSMPSSFFRAVEDGVMQTLRQGLYGWQVTDCVVTVTHSSSAAPANYASDFRLLAPLVVMSALKRAGTAVFEPMDRFLVEAPSEALETLIPGLGAVQAVPDSVATRGVTTQVKGIIPSRQVGELTRQLPDLAGGEGMLETEFDHHREVRRKPPSRPRTDYNPLNRTEYLMRLAGTIAE</sequence>
<gene>
    <name evidence="5" type="ORF">JQS30_07270</name>
</gene>
<feature type="domain" description="Tr-type G" evidence="4">
    <location>
        <begin position="2"/>
        <end position="251"/>
    </location>
</feature>
<dbReference type="NCBIfam" id="TIGR00231">
    <property type="entry name" value="small_GTP"/>
    <property type="match status" value="1"/>
</dbReference>
<dbReference type="InterPro" id="IPR005225">
    <property type="entry name" value="Small_GTP-bd"/>
</dbReference>
<dbReference type="Gene3D" id="3.30.70.870">
    <property type="entry name" value="Elongation Factor G (Translational Gtpase), domain 3"/>
    <property type="match status" value="1"/>
</dbReference>
<proteinExistence type="predicted"/>
<dbReference type="CDD" id="cd04168">
    <property type="entry name" value="TetM_like"/>
    <property type="match status" value="1"/>
</dbReference>
<evidence type="ECO:0000313" key="6">
    <source>
        <dbReference type="Proteomes" id="UP000662939"/>
    </source>
</evidence>
<keyword evidence="2" id="KW-0648">Protein biosynthesis</keyword>
<dbReference type="PANTHER" id="PTHR43261">
    <property type="entry name" value="TRANSLATION ELONGATION FACTOR G-RELATED"/>
    <property type="match status" value="1"/>
</dbReference>
<accession>A0A895XVX8</accession>
<dbReference type="Pfam" id="PF14492">
    <property type="entry name" value="EFG_III"/>
    <property type="match status" value="1"/>
</dbReference>
<dbReference type="GO" id="GO:0003924">
    <property type="term" value="F:GTPase activity"/>
    <property type="evidence" value="ECO:0007669"/>
    <property type="project" value="InterPro"/>
</dbReference>
<evidence type="ECO:0000259" key="4">
    <source>
        <dbReference type="PROSITE" id="PS51722"/>
    </source>
</evidence>
<dbReference type="EMBL" id="CP070496">
    <property type="protein sequence ID" value="QSB06686.1"/>
    <property type="molecule type" value="Genomic_DNA"/>
</dbReference>
<dbReference type="Pfam" id="PF03764">
    <property type="entry name" value="EFG_IV"/>
    <property type="match status" value="1"/>
</dbReference>
<dbReference type="InterPro" id="IPR027417">
    <property type="entry name" value="P-loop_NTPase"/>
</dbReference>